<proteinExistence type="inferred from homology"/>
<dbReference type="InterPro" id="IPR015867">
    <property type="entry name" value="N-reg_PII/ATP_PRibTrfase_C"/>
</dbReference>
<dbReference type="EMBL" id="CP000742">
    <property type="protein sequence ID" value="ABR54495.1"/>
    <property type="molecule type" value="Genomic_DNA"/>
</dbReference>
<dbReference type="InterPro" id="IPR011322">
    <property type="entry name" value="N-reg_PII-like_a/b"/>
</dbReference>
<dbReference type="InterPro" id="IPR003793">
    <property type="entry name" value="UPF0166"/>
</dbReference>
<dbReference type="OrthoDB" id="8505at2157"/>
<name>A6UPS3_METVS</name>
<dbReference type="PANTHER" id="PTHR35983:SF1">
    <property type="entry name" value="UPF0166 PROTEIN TM_0021"/>
    <property type="match status" value="1"/>
</dbReference>
<protein>
    <submittedName>
        <fullName evidence="2">Uncharacterized protein</fullName>
    </submittedName>
</protein>
<accession>A6UPS3</accession>
<evidence type="ECO:0000313" key="2">
    <source>
        <dbReference type="EMBL" id="ABR54495.1"/>
    </source>
</evidence>
<evidence type="ECO:0000256" key="1">
    <source>
        <dbReference type="ARBA" id="ARBA00010554"/>
    </source>
</evidence>
<dbReference type="Pfam" id="PF02641">
    <property type="entry name" value="DUF190"/>
    <property type="match status" value="1"/>
</dbReference>
<keyword evidence="3" id="KW-1185">Reference proteome</keyword>
<comment type="similarity">
    <text evidence="1">Belongs to the UPF0166 family.</text>
</comment>
<dbReference type="Gene3D" id="3.30.70.120">
    <property type="match status" value="1"/>
</dbReference>
<dbReference type="KEGG" id="mvn:Mevan_0589"/>
<dbReference type="SUPFAM" id="SSF54913">
    <property type="entry name" value="GlnB-like"/>
    <property type="match status" value="1"/>
</dbReference>
<dbReference type="GeneID" id="5326099"/>
<dbReference type="PANTHER" id="PTHR35983">
    <property type="entry name" value="UPF0166 PROTEIN TM_0021"/>
    <property type="match status" value="1"/>
</dbReference>
<organism evidence="2 3">
    <name type="scientific">Methanococcus vannielii (strain ATCC 35089 / DSM 1224 / JCM 13029 / OCM 148 / SB)</name>
    <dbReference type="NCBI Taxonomy" id="406327"/>
    <lineage>
        <taxon>Archaea</taxon>
        <taxon>Methanobacteriati</taxon>
        <taxon>Methanobacteriota</taxon>
        <taxon>Methanomada group</taxon>
        <taxon>Methanococci</taxon>
        <taxon>Methanococcales</taxon>
        <taxon>Methanococcaceae</taxon>
        <taxon>Methanococcus</taxon>
    </lineage>
</organism>
<dbReference type="eggNOG" id="arCOG04967">
    <property type="taxonomic scope" value="Archaea"/>
</dbReference>
<sequence length="108" mass="12389">MKELNAKLLRIYIKEEDKYGKEPLINLIIKTLKTNEISGATVFKGYCGFGTRGFSRADILRLSMNLPVVIECIDYEEKLEKVMPKIVELVSENGIISLQEIHIFKNLK</sequence>
<dbReference type="RefSeq" id="WP_011972398.1">
    <property type="nucleotide sequence ID" value="NC_009634.1"/>
</dbReference>
<gene>
    <name evidence="2" type="ordered locus">Mevan_0589</name>
</gene>
<dbReference type="HOGENOM" id="CLU_146749_2_0_2"/>
<reference evidence="2" key="1">
    <citation type="submission" date="2007-06" db="EMBL/GenBank/DDBJ databases">
        <title>Complete sequence of Methanococcus vannielii SB.</title>
        <authorList>
            <consortium name="US DOE Joint Genome Institute"/>
            <person name="Copeland A."/>
            <person name="Lucas S."/>
            <person name="Lapidus A."/>
            <person name="Barry K."/>
            <person name="Glavina del Rio T."/>
            <person name="Dalin E."/>
            <person name="Tice H."/>
            <person name="Pitluck S."/>
            <person name="Chain P."/>
            <person name="Malfatti S."/>
            <person name="Shin M."/>
            <person name="Vergez L."/>
            <person name="Schmutz J."/>
            <person name="Larimer F."/>
            <person name="Land M."/>
            <person name="Hauser L."/>
            <person name="Kyrpides N."/>
            <person name="Anderson I."/>
            <person name="Sieprawska-Lupa M."/>
            <person name="Whitman W.B."/>
            <person name="Richardson P."/>
        </authorList>
    </citation>
    <scope>NUCLEOTIDE SEQUENCE [LARGE SCALE GENOMIC DNA]</scope>
    <source>
        <strain evidence="2">SB</strain>
    </source>
</reference>
<dbReference type="AlphaFoldDB" id="A6UPS3"/>
<evidence type="ECO:0000313" key="3">
    <source>
        <dbReference type="Proteomes" id="UP000001107"/>
    </source>
</evidence>
<dbReference type="Proteomes" id="UP000001107">
    <property type="component" value="Chromosome"/>
</dbReference>
<dbReference type="STRING" id="406327.Mevan_0589"/>